<dbReference type="Proteomes" id="UP000184038">
    <property type="component" value="Unassembled WGS sequence"/>
</dbReference>
<reference evidence="1 2" key="1">
    <citation type="submission" date="2016-11" db="EMBL/GenBank/DDBJ databases">
        <authorList>
            <person name="Jaros S."/>
            <person name="Januszkiewicz K."/>
            <person name="Wedrychowicz H."/>
        </authorList>
    </citation>
    <scope>NUCLEOTIDE SEQUENCE [LARGE SCALE GENOMIC DNA]</scope>
    <source>
        <strain evidence="1 2">DSM 15930</strain>
    </source>
</reference>
<evidence type="ECO:0000313" key="2">
    <source>
        <dbReference type="Proteomes" id="UP000184038"/>
    </source>
</evidence>
<evidence type="ECO:0008006" key="3">
    <source>
        <dbReference type="Google" id="ProtNLM"/>
    </source>
</evidence>
<dbReference type="EMBL" id="FRCP01000023">
    <property type="protein sequence ID" value="SHM95495.1"/>
    <property type="molecule type" value="Genomic_DNA"/>
</dbReference>
<protein>
    <recommendedName>
        <fullName evidence="3">Ogr/Delta-like zinc finger</fullName>
    </recommendedName>
</protein>
<keyword evidence="2" id="KW-1185">Reference proteome</keyword>
<gene>
    <name evidence="1" type="ORF">SAMN02746066_04074</name>
</gene>
<organism evidence="1 2">
    <name type="scientific">Anaerosporobacter mobilis DSM 15930</name>
    <dbReference type="NCBI Taxonomy" id="1120996"/>
    <lineage>
        <taxon>Bacteria</taxon>
        <taxon>Bacillati</taxon>
        <taxon>Bacillota</taxon>
        <taxon>Clostridia</taxon>
        <taxon>Lachnospirales</taxon>
        <taxon>Lachnospiraceae</taxon>
        <taxon>Anaerosporobacter</taxon>
    </lineage>
</organism>
<proteinExistence type="predicted"/>
<evidence type="ECO:0000313" key="1">
    <source>
        <dbReference type="EMBL" id="SHM95495.1"/>
    </source>
</evidence>
<name>A0A1M7MWP7_9FIRM</name>
<accession>A0A1M7MWP7</accession>
<sequence length="62" mass="7360">MSLYLWLRGDFINEEQLSKVECPYCGYKMPIRYSKEAIARGVFVQCKGRNCKKYFEIKISVK</sequence>
<dbReference type="STRING" id="1120996.SAMN02746066_04074"/>
<dbReference type="AlphaFoldDB" id="A0A1M7MWP7"/>